<feature type="region of interest" description="Disordered" evidence="9">
    <location>
        <begin position="325"/>
        <end position="363"/>
    </location>
</feature>
<dbReference type="OrthoDB" id="9815222at2"/>
<dbReference type="InterPro" id="IPR045628">
    <property type="entry name" value="Lhr_WH_dom"/>
</dbReference>
<dbReference type="PANTHER" id="PTHR47962:SF5">
    <property type="entry name" value="ATP-DEPENDENT HELICASE LHR-RELATED"/>
    <property type="match status" value="1"/>
</dbReference>
<dbReference type="PROSITE" id="PS51194">
    <property type="entry name" value="HELICASE_CTER"/>
    <property type="match status" value="1"/>
</dbReference>
<dbReference type="Pfam" id="PF00270">
    <property type="entry name" value="DEAD"/>
    <property type="match status" value="1"/>
</dbReference>
<dbReference type="SMART" id="SM00487">
    <property type="entry name" value="DEXDc"/>
    <property type="match status" value="1"/>
</dbReference>
<dbReference type="EMBL" id="JDYK01000026">
    <property type="protein sequence ID" value="EWS79741.1"/>
    <property type="molecule type" value="Genomic_DNA"/>
</dbReference>
<evidence type="ECO:0000256" key="2">
    <source>
        <dbReference type="ARBA" id="ARBA00022763"/>
    </source>
</evidence>
<proteinExistence type="predicted"/>
<dbReference type="Pfam" id="PF23234">
    <property type="entry name" value="WHD_4th_Lhr"/>
    <property type="match status" value="1"/>
</dbReference>
<dbReference type="InterPro" id="IPR055368">
    <property type="entry name" value="WH3_Lhr"/>
</dbReference>
<name>Z9JPL5_9MICO</name>
<evidence type="ECO:0000256" key="6">
    <source>
        <dbReference type="ARBA" id="ARBA00023125"/>
    </source>
</evidence>
<dbReference type="HOGENOM" id="CLU_002025_3_0_11"/>
<dbReference type="InterPro" id="IPR055369">
    <property type="entry name" value="WH2_Lhr"/>
</dbReference>
<dbReference type="PATRIC" id="fig|396014.3.peg.3490"/>
<organism evidence="12 13">
    <name type="scientific">Brachybacterium phenoliresistens</name>
    <dbReference type="NCBI Taxonomy" id="396014"/>
    <lineage>
        <taxon>Bacteria</taxon>
        <taxon>Bacillati</taxon>
        <taxon>Actinomycetota</taxon>
        <taxon>Actinomycetes</taxon>
        <taxon>Micrococcales</taxon>
        <taxon>Dermabacteraceae</taxon>
        <taxon>Brachybacterium</taxon>
    </lineage>
</organism>
<dbReference type="Pfam" id="PF08494">
    <property type="entry name" value="DEAD_assoc"/>
    <property type="match status" value="1"/>
</dbReference>
<reference evidence="12 13" key="1">
    <citation type="submission" date="2014-02" db="EMBL/GenBank/DDBJ databases">
        <title>Genome sequence of Brachybacterium phenoliresistens strain W13A50.</title>
        <authorList>
            <person name="Wang X."/>
        </authorList>
    </citation>
    <scope>NUCLEOTIDE SEQUENCE [LARGE SCALE GENOMIC DNA]</scope>
    <source>
        <strain evidence="12 13">W13A50</strain>
    </source>
</reference>
<dbReference type="InterPro" id="IPR014001">
    <property type="entry name" value="Helicase_ATP-bd"/>
</dbReference>
<feature type="domain" description="Helicase C-terminal" evidence="11">
    <location>
        <begin position="289"/>
        <end position="479"/>
    </location>
</feature>
<evidence type="ECO:0000256" key="1">
    <source>
        <dbReference type="ARBA" id="ARBA00022741"/>
    </source>
</evidence>
<keyword evidence="7" id="KW-0234">DNA repair</keyword>
<dbReference type="GO" id="GO:0016887">
    <property type="term" value="F:ATP hydrolysis activity"/>
    <property type="evidence" value="ECO:0007669"/>
    <property type="project" value="TreeGrafter"/>
</dbReference>
<dbReference type="PANTHER" id="PTHR47962">
    <property type="entry name" value="ATP-DEPENDENT HELICASE LHR-RELATED-RELATED"/>
    <property type="match status" value="1"/>
</dbReference>
<evidence type="ECO:0000313" key="12">
    <source>
        <dbReference type="EMBL" id="EWS79741.1"/>
    </source>
</evidence>
<dbReference type="eggNOG" id="COG1201">
    <property type="taxonomic scope" value="Bacteria"/>
</dbReference>
<evidence type="ECO:0000256" key="7">
    <source>
        <dbReference type="ARBA" id="ARBA00023204"/>
    </source>
</evidence>
<keyword evidence="13" id="KW-1185">Reference proteome</keyword>
<dbReference type="GO" id="GO:0005524">
    <property type="term" value="F:ATP binding"/>
    <property type="evidence" value="ECO:0007669"/>
    <property type="project" value="UniProtKB-KW"/>
</dbReference>
<keyword evidence="2" id="KW-0227">DNA damage</keyword>
<dbReference type="InterPro" id="IPR052511">
    <property type="entry name" value="ATP-dep_Helicase"/>
</dbReference>
<evidence type="ECO:0000256" key="5">
    <source>
        <dbReference type="ARBA" id="ARBA00022840"/>
    </source>
</evidence>
<evidence type="ECO:0000313" key="13">
    <source>
        <dbReference type="Proteomes" id="UP000023067"/>
    </source>
</evidence>
<feature type="domain" description="Helicase ATP-binding" evidence="10">
    <location>
        <begin position="47"/>
        <end position="242"/>
    </location>
</feature>
<gene>
    <name evidence="12" type="ORF">BF93_09975</name>
</gene>
<dbReference type="InterPro" id="IPR011545">
    <property type="entry name" value="DEAD/DEAH_box_helicase_dom"/>
</dbReference>
<feature type="region of interest" description="Disordered" evidence="9">
    <location>
        <begin position="1305"/>
        <end position="1331"/>
    </location>
</feature>
<keyword evidence="6" id="KW-0238">DNA-binding</keyword>
<dbReference type="NCBIfam" id="NF007284">
    <property type="entry name" value="PRK09751.1"/>
    <property type="match status" value="1"/>
</dbReference>
<dbReference type="GO" id="GO:0003677">
    <property type="term" value="F:DNA binding"/>
    <property type="evidence" value="ECO:0007669"/>
    <property type="project" value="UniProtKB-KW"/>
</dbReference>
<dbReference type="InterPro" id="IPR027417">
    <property type="entry name" value="P-loop_NTPase"/>
</dbReference>
<keyword evidence="8" id="KW-0413">Isomerase</keyword>
<dbReference type="Proteomes" id="UP000023067">
    <property type="component" value="Unassembled WGS sequence"/>
</dbReference>
<evidence type="ECO:0000256" key="8">
    <source>
        <dbReference type="ARBA" id="ARBA00023235"/>
    </source>
</evidence>
<dbReference type="CDD" id="cd17922">
    <property type="entry name" value="DEXHc_LHR-like"/>
    <property type="match status" value="1"/>
</dbReference>
<evidence type="ECO:0000259" key="11">
    <source>
        <dbReference type="PROSITE" id="PS51194"/>
    </source>
</evidence>
<keyword evidence="3" id="KW-0378">Hydrolase</keyword>
<protein>
    <submittedName>
        <fullName evidence="12">ATP-dependent helicase</fullName>
    </submittedName>
</protein>
<dbReference type="InterPro" id="IPR001650">
    <property type="entry name" value="Helicase_C-like"/>
</dbReference>
<dbReference type="Pfam" id="PF19306">
    <property type="entry name" value="WHD_Lhr"/>
    <property type="match status" value="1"/>
</dbReference>
<dbReference type="Gene3D" id="3.40.50.300">
    <property type="entry name" value="P-loop containing nucleotide triphosphate hydrolases"/>
    <property type="match status" value="2"/>
</dbReference>
<feature type="compositionally biased region" description="Basic residues" evidence="9">
    <location>
        <begin position="1316"/>
        <end position="1330"/>
    </location>
</feature>
<keyword evidence="4 12" id="KW-0347">Helicase</keyword>
<evidence type="ECO:0000259" key="10">
    <source>
        <dbReference type="PROSITE" id="PS51192"/>
    </source>
</evidence>
<accession>Z9JPL5</accession>
<dbReference type="GO" id="GO:0004386">
    <property type="term" value="F:helicase activity"/>
    <property type="evidence" value="ECO:0007669"/>
    <property type="project" value="UniProtKB-KW"/>
</dbReference>
<evidence type="ECO:0000256" key="3">
    <source>
        <dbReference type="ARBA" id="ARBA00022801"/>
    </source>
</evidence>
<dbReference type="SUPFAM" id="SSF52540">
    <property type="entry name" value="P-loop containing nucleoside triphosphate hydrolases"/>
    <property type="match status" value="1"/>
</dbReference>
<sequence>MTTTGPGGAPAEDPAPAREALDLLSPATRDWFEQALGVPTPAQAGAWAAIREGRDTLVIAPTGSGKTLAAFLMAIDELMFAPPAEAPQRRSGVSVLYLSPLKALGADVERNLTSPLVGTQRSAERLGLPARGVRVGMRTGDTPAAERRRLVASPPDVLITTPESLFLMLSSSARDSLADVRTVIVDEVHAVAGSKRGVHMALSLARLDALLERPAQRIGLSATVEPAEEVAAFLAGPGRDVAVVRPPTAKELDLSVRLPIADFEAIDPPADAVDEDDVSGTIWPHVERAVLDEVLAHRSTIVFTNSRRQAERLTSRLNVLHRRRTAAAAGREAPAGPATWAMGPTSGTPDPTRSDPDGAPDAGEVEDVARAHHGSMSKEHRHLIEDQLKSGQLRCVVATSSLELGIDMGAVDLVIQVETPPAISSTLQRIGRAGHDVGAVSCGIVHPLHSADVLRAAVTVRESLAGRIEPLAVPRNALDVLAQQTVSAAAMDELDVEDWFATVRSAQPYAALPRSLFDATIDLLCGRYPSTAFSELRPRLVLDREAGTLTARPGAQRLAVTSGGTIPDRGLFPVFIVAGDDDSQARRVGELDEEMVYESRRGDVITLGTSSWRIEEITHDRVSVSPAFGLAGRIPFWHGEGAGRPVTLGRALAGFSHEIAAAAPETARAALAEIGLDENAQGAVLSYLRGQEEATGTVPGEQTLVIERFPDELGDWRVVLHCALGQRITAPWALAVGARVQDRYGLDGQVMAADDGIVLRIPHGEEPPGADLFVFSPEEIDEEVRRLVGSSALFASRFRECAARALLLPRRDPGSRAPLWQQRQRAAHLLDVARPYPDFPIMLEAARECLQDVYDLPALVDLMREVGARTVQVREVETSSPSPFARSLLFGYIAQFLYDADAPVAERRSAALALDQTLLAELLGTVSLRDLLDPASIDLVVQQLQGLTPERALRGAEDLADALRRLGPLTPEQIARRMDPAADAGTAREELLASRRGITVRIAGTEHLAAIEDAGLLRDALGTALPPGIPAPHLEPVARPVEELLARWARSRGPVLLEEAVSAHGLAPGVARSALEALVADRALASGEFTPGREGTEWVDTEVLRRIRRASLAASRKEIEPVAPAAYARFLGQWQQVRERDEEGAAGRSAWSGSDGVLSVVDQLTGVSLPLSIWESQILPARLHDASPALLDGMFSRGELVWTGHGRLGSDDGWVRLHLADALPLGLDTGAIEEAAAQIDPASLPGRVLALLRSAPGALRHTEILRALAADADGGGAVDPPQLTQALWELAFSTLVTNDSFAPLRGLAQGPAKPSRGPRGRSRPASRRGAARLSAAMLRTGAHSVSELETGPAGSGRWSALQVPAVDPSARATALATLLLDRHGVLTRGGMGIEDVPGSFATMYRVLSRMEESGAARRGYFVDGLGAAQFAPPGAVDRLRDRDRELAAHREAADGAPAGGGAVLAATDPANPYGAALPWPDPAIAPPEGTAPRPARRAGSLVVLDHGQVAAVLERGGKSLLWYASPARTAHAVRLLVRAIAQDALLPALAVERIAGHPIAAEEVAHVVAAMAEAGCYRSPRAIRLRAGGR</sequence>
<keyword evidence="5" id="KW-0067">ATP-binding</keyword>
<dbReference type="PROSITE" id="PS51192">
    <property type="entry name" value="HELICASE_ATP_BIND_1"/>
    <property type="match status" value="1"/>
</dbReference>
<dbReference type="Pfam" id="PF23235">
    <property type="entry name" value="WHD_3rd_Lhr"/>
    <property type="match status" value="1"/>
</dbReference>
<dbReference type="RefSeq" id="WP_051487158.1">
    <property type="nucleotide sequence ID" value="NZ_BAAAOW010000001.1"/>
</dbReference>
<keyword evidence="1" id="KW-0547">Nucleotide-binding</keyword>
<feature type="compositionally biased region" description="Low complexity" evidence="9">
    <location>
        <begin position="326"/>
        <end position="339"/>
    </location>
</feature>
<dbReference type="Pfam" id="PF23236">
    <property type="entry name" value="WHD_2nd_Lhr"/>
    <property type="match status" value="1"/>
</dbReference>
<dbReference type="InterPro" id="IPR013701">
    <property type="entry name" value="Lhr-like_DEAD/DEAH_assoc"/>
</dbReference>
<evidence type="ECO:0000256" key="9">
    <source>
        <dbReference type="SAM" id="MobiDB-lite"/>
    </source>
</evidence>
<dbReference type="GO" id="GO:0006281">
    <property type="term" value="P:DNA repair"/>
    <property type="evidence" value="ECO:0007669"/>
    <property type="project" value="UniProtKB-KW"/>
</dbReference>
<comment type="caution">
    <text evidence="12">The sequence shown here is derived from an EMBL/GenBank/DDBJ whole genome shotgun (WGS) entry which is preliminary data.</text>
</comment>
<dbReference type="STRING" id="396014.BF93_09975"/>
<dbReference type="Pfam" id="PF00271">
    <property type="entry name" value="Helicase_C"/>
    <property type="match status" value="1"/>
</dbReference>
<evidence type="ECO:0000256" key="4">
    <source>
        <dbReference type="ARBA" id="ARBA00022806"/>
    </source>
</evidence>
<dbReference type="InterPro" id="IPR055367">
    <property type="entry name" value="WH4_Lhr"/>
</dbReference>
<dbReference type="SMART" id="SM00490">
    <property type="entry name" value="HELICc"/>
    <property type="match status" value="1"/>
</dbReference>